<reference evidence="1 2" key="1">
    <citation type="journal article" date="2009" name="Stand. Genomic Sci.">
        <title>Complete genome sequence of Pirellula staleyi type strain (ATCC 27377).</title>
        <authorList>
            <person name="Clum A."/>
            <person name="Tindall B.J."/>
            <person name="Sikorski J."/>
            <person name="Ivanova N."/>
            <person name="Mavrommatis K."/>
            <person name="Lucas S."/>
            <person name="Glavina del Rio T."/>
            <person name="Nolan M."/>
            <person name="Chen F."/>
            <person name="Tice H."/>
            <person name="Pitluck S."/>
            <person name="Cheng J.F."/>
            <person name="Chertkov O."/>
            <person name="Brettin T."/>
            <person name="Han C."/>
            <person name="Detter J.C."/>
            <person name="Kuske C."/>
            <person name="Bruce D."/>
            <person name="Goodwin L."/>
            <person name="Ovchinikova G."/>
            <person name="Pati A."/>
            <person name="Mikhailova N."/>
            <person name="Chen A."/>
            <person name="Palaniappan K."/>
            <person name="Land M."/>
            <person name="Hauser L."/>
            <person name="Chang Y.J."/>
            <person name="Jeffries C.D."/>
            <person name="Chain P."/>
            <person name="Rohde M."/>
            <person name="Goker M."/>
            <person name="Bristow J."/>
            <person name="Eisen J.A."/>
            <person name="Markowitz V."/>
            <person name="Hugenholtz P."/>
            <person name="Kyrpides N.C."/>
            <person name="Klenk H.P."/>
            <person name="Lapidus A."/>
        </authorList>
    </citation>
    <scope>NUCLEOTIDE SEQUENCE [LARGE SCALE GENOMIC DNA]</scope>
    <source>
        <strain evidence="2">ATCC 27377 / DSM 6068 / ICPB 4128</strain>
    </source>
</reference>
<dbReference type="HOGENOM" id="CLU_1433296_0_0_0"/>
<accession>D2QZR0</accession>
<dbReference type="EMBL" id="CP001848">
    <property type="protein sequence ID" value="ADB16543.1"/>
    <property type="molecule type" value="Genomic_DNA"/>
</dbReference>
<gene>
    <name evidence="1" type="ordered locus">Psta_1869</name>
</gene>
<evidence type="ECO:0000313" key="2">
    <source>
        <dbReference type="Proteomes" id="UP000001887"/>
    </source>
</evidence>
<dbReference type="KEGG" id="psl:Psta_1869"/>
<evidence type="ECO:0000313" key="1">
    <source>
        <dbReference type="EMBL" id="ADB16543.1"/>
    </source>
</evidence>
<protein>
    <submittedName>
        <fullName evidence="1">Uncharacterized protein</fullName>
    </submittedName>
</protein>
<sequence length="189" mass="21842">MVLSLNRTYVKRIVFRKFIAMIRQLLGQPQTESAGRWDIGTAHLQYDSIEDWMTGENVPLEFIKEPDPILRDKYIRQYGELRRHLYAKHVGTLSPDVQQAIHQGCHPSQSHRFADDAQPYCELLQRHLATLGVDMSNVQLGWYHMDRIVLTVETPKQFDVASSRGLPWLFQGFEVKYISTAGKDVAEDL</sequence>
<proteinExistence type="predicted"/>
<name>D2QZR0_PIRSD</name>
<dbReference type="Proteomes" id="UP000001887">
    <property type="component" value="Chromosome"/>
</dbReference>
<organism evidence="1 2">
    <name type="scientific">Pirellula staleyi (strain ATCC 27377 / DSM 6068 / ICPB 4128)</name>
    <name type="common">Pirella staleyi</name>
    <dbReference type="NCBI Taxonomy" id="530564"/>
    <lineage>
        <taxon>Bacteria</taxon>
        <taxon>Pseudomonadati</taxon>
        <taxon>Planctomycetota</taxon>
        <taxon>Planctomycetia</taxon>
        <taxon>Pirellulales</taxon>
        <taxon>Pirellulaceae</taxon>
        <taxon>Pirellula</taxon>
    </lineage>
</organism>
<dbReference type="eggNOG" id="ENOG50343SW">
    <property type="taxonomic scope" value="Bacteria"/>
</dbReference>
<dbReference type="AlphaFoldDB" id="D2QZR0"/>
<dbReference type="STRING" id="530564.Psta_1869"/>
<keyword evidence="2" id="KW-1185">Reference proteome</keyword>